<reference evidence="2" key="2">
    <citation type="submission" date="2024-07" db="EMBL/GenBank/DDBJ databases">
        <title>Streptomyces haneummycinica sp. nov., a new antibiotic-producing actinobacterium isolated from marine sediment.</title>
        <authorList>
            <person name="Uemura M."/>
            <person name="Hamada M."/>
            <person name="Hirano S."/>
            <person name="Kobayashi K."/>
            <person name="Ohshiro T."/>
            <person name="Kobayashi T."/>
            <person name="Terahara T."/>
        </authorList>
    </citation>
    <scope>NUCLEOTIDE SEQUENCE</scope>
    <source>
        <strain evidence="2">KM77-8</strain>
    </source>
</reference>
<feature type="chain" id="PRO_5044017741" description="Secreted protein" evidence="1">
    <location>
        <begin position="31"/>
        <end position="133"/>
    </location>
</feature>
<protein>
    <recommendedName>
        <fullName evidence="3">Secreted protein</fullName>
    </recommendedName>
</protein>
<dbReference type="InterPro" id="IPR006311">
    <property type="entry name" value="TAT_signal"/>
</dbReference>
<dbReference type="EMBL" id="AP035768">
    <property type="protein sequence ID" value="BFO17085.1"/>
    <property type="molecule type" value="Genomic_DNA"/>
</dbReference>
<evidence type="ECO:0000256" key="1">
    <source>
        <dbReference type="SAM" id="SignalP"/>
    </source>
</evidence>
<dbReference type="PROSITE" id="PS51318">
    <property type="entry name" value="TAT"/>
    <property type="match status" value="1"/>
</dbReference>
<gene>
    <name evidence="2" type="ORF">SHKM778_34730</name>
</gene>
<organism evidence="2">
    <name type="scientific">Streptomyces haneummycinicus</name>
    <dbReference type="NCBI Taxonomy" id="3074435"/>
    <lineage>
        <taxon>Bacteria</taxon>
        <taxon>Bacillati</taxon>
        <taxon>Actinomycetota</taxon>
        <taxon>Actinomycetes</taxon>
        <taxon>Kitasatosporales</taxon>
        <taxon>Streptomycetaceae</taxon>
        <taxon>Streptomyces</taxon>
    </lineage>
</organism>
<name>A0AAT9HI94_9ACTN</name>
<evidence type="ECO:0008006" key="3">
    <source>
        <dbReference type="Google" id="ProtNLM"/>
    </source>
</evidence>
<reference evidence="2" key="1">
    <citation type="submission" date="2024-06" db="EMBL/GenBank/DDBJ databases">
        <authorList>
            <consortium name="consrtm"/>
            <person name="Uemura M."/>
            <person name="Terahara T."/>
        </authorList>
    </citation>
    <scope>NUCLEOTIDE SEQUENCE</scope>
    <source>
        <strain evidence="2">KM77-8</strain>
    </source>
</reference>
<feature type="signal peptide" evidence="1">
    <location>
        <begin position="1"/>
        <end position="30"/>
    </location>
</feature>
<dbReference type="AlphaFoldDB" id="A0AAT9HI94"/>
<keyword evidence="1" id="KW-0732">Signal</keyword>
<accession>A0AAT9HI94</accession>
<proteinExistence type="predicted"/>
<sequence length="133" mass="13827">MKTRRTALRAVVTSACAIGLAVGLQGQAWAGTVTIYAPGDAGSATWNQDPSGSIPGDAIRACDTASDGWGIEAALDYNYDGVIDRRVDTRGHTAGYCSPWKGGDLPEGKLVRMYVTPVKGGSYGPSTYIDVAA</sequence>
<evidence type="ECO:0000313" key="2">
    <source>
        <dbReference type="EMBL" id="BFO17085.1"/>
    </source>
</evidence>